<feature type="region of interest" description="Disordered" evidence="1">
    <location>
        <begin position="114"/>
        <end position="165"/>
    </location>
</feature>
<evidence type="ECO:0000256" key="1">
    <source>
        <dbReference type="SAM" id="MobiDB-lite"/>
    </source>
</evidence>
<gene>
    <name evidence="2" type="primary">AQR</name>
    <name evidence="2" type="ORF">g.66387</name>
</gene>
<organism evidence="2">
    <name type="scientific">Schizaphis graminum</name>
    <name type="common">Green bug aphid</name>
    <dbReference type="NCBI Taxonomy" id="13262"/>
    <lineage>
        <taxon>Eukaryota</taxon>
        <taxon>Metazoa</taxon>
        <taxon>Ecdysozoa</taxon>
        <taxon>Arthropoda</taxon>
        <taxon>Hexapoda</taxon>
        <taxon>Insecta</taxon>
        <taxon>Pterygota</taxon>
        <taxon>Neoptera</taxon>
        <taxon>Paraneoptera</taxon>
        <taxon>Hemiptera</taxon>
        <taxon>Sternorrhyncha</taxon>
        <taxon>Aphidomorpha</taxon>
        <taxon>Aphidoidea</taxon>
        <taxon>Aphididae</taxon>
        <taxon>Aphidini</taxon>
        <taxon>Schizaphis</taxon>
    </lineage>
</organism>
<protein>
    <submittedName>
        <fullName evidence="2">Intron-binding protein aquarius</fullName>
    </submittedName>
</protein>
<name>A0A2S2NUY0_SCHGA</name>
<proteinExistence type="predicted"/>
<feature type="compositionally biased region" description="Basic and acidic residues" evidence="1">
    <location>
        <begin position="135"/>
        <end position="157"/>
    </location>
</feature>
<reference evidence="2" key="1">
    <citation type="submission" date="2018-04" db="EMBL/GenBank/DDBJ databases">
        <title>Transcriptome of Schizaphis graminum biotype I.</title>
        <authorList>
            <person name="Scully E.D."/>
            <person name="Geib S.M."/>
            <person name="Palmer N.A."/>
            <person name="Koch K."/>
            <person name="Bradshaw J."/>
            <person name="Heng-Moss T."/>
            <person name="Sarath G."/>
        </authorList>
    </citation>
    <scope>NUCLEOTIDE SEQUENCE</scope>
</reference>
<feature type="compositionally biased region" description="Acidic residues" evidence="1">
    <location>
        <begin position="122"/>
        <end position="133"/>
    </location>
</feature>
<accession>A0A2S2NUY0</accession>
<dbReference type="AlphaFoldDB" id="A0A2S2NUY0"/>
<sequence length="182" mass="20887">MSRARLGLYVFANVSLFSNCFELSPSFKLLTKRPLKLHLLPADYYPTNRVLDSPIDAQSQVFIVQDMPEIAKYVFDYYLQRVQELKKVHQEIKPMDDWIKPGESVTCVEKKIVKSEHPGADSDSEDTEDDNENDSALKDEKEKIGPLEMNEAQKMDVDDIETSPKINKANNVLEMNEAMKED</sequence>
<evidence type="ECO:0000313" key="2">
    <source>
        <dbReference type="EMBL" id="MBY20536.1"/>
    </source>
</evidence>
<dbReference type="EMBL" id="GGMR01007917">
    <property type="protein sequence ID" value="MBY20536.1"/>
    <property type="molecule type" value="Transcribed_RNA"/>
</dbReference>